<dbReference type="InterPro" id="IPR006976">
    <property type="entry name" value="VanZ-like"/>
</dbReference>
<organism evidence="2 3">
    <name type="scientific">Alicyclobacillus fastidiosus</name>
    <dbReference type="NCBI Taxonomy" id="392011"/>
    <lineage>
        <taxon>Bacteria</taxon>
        <taxon>Bacillati</taxon>
        <taxon>Bacillota</taxon>
        <taxon>Bacilli</taxon>
        <taxon>Bacillales</taxon>
        <taxon>Alicyclobacillaceae</taxon>
        <taxon>Alicyclobacillus</taxon>
    </lineage>
</organism>
<evidence type="ECO:0000259" key="1">
    <source>
        <dbReference type="Pfam" id="PF04892"/>
    </source>
</evidence>
<reference evidence="2 3" key="1">
    <citation type="journal article" date="2024" name="Int. J. Mol. Sci.">
        <title>Exploration of Alicyclobacillus spp. Genome in Search of Antibiotic Resistance.</title>
        <authorList>
            <person name="Bucka-Kolendo J."/>
            <person name="Kiousi D.E."/>
            <person name="Dekowska A."/>
            <person name="Mikolajczuk-Szczyrba A."/>
            <person name="Karadedos D.M."/>
            <person name="Michael P."/>
            <person name="Galanis A."/>
            <person name="Sokolowska B."/>
        </authorList>
    </citation>
    <scope>NUCLEOTIDE SEQUENCE [LARGE SCALE GENOMIC DNA]</scope>
    <source>
        <strain evidence="2 3">KKP 3000</strain>
    </source>
</reference>
<feature type="domain" description="VanZ-like" evidence="1">
    <location>
        <begin position="12"/>
        <end position="103"/>
    </location>
</feature>
<protein>
    <submittedName>
        <fullName evidence="2">VanZ family protein</fullName>
    </submittedName>
</protein>
<dbReference type="EMBL" id="JBDXSU010000002">
    <property type="protein sequence ID" value="MFB5189244.1"/>
    <property type="molecule type" value="Genomic_DNA"/>
</dbReference>
<evidence type="ECO:0000313" key="2">
    <source>
        <dbReference type="EMBL" id="MFB5189244.1"/>
    </source>
</evidence>
<proteinExistence type="predicted"/>
<evidence type="ECO:0000313" key="3">
    <source>
        <dbReference type="Proteomes" id="UP001579974"/>
    </source>
</evidence>
<dbReference type="NCBIfam" id="NF037970">
    <property type="entry name" value="vanZ_1"/>
    <property type="match status" value="1"/>
</dbReference>
<gene>
    <name evidence="2" type="ORF">KKP3000_002244</name>
</gene>
<accession>A0ABV5AAG0</accession>
<comment type="caution">
    <text evidence="2">The sequence shown here is derived from an EMBL/GenBank/DDBJ whole genome shotgun (WGS) entry which is preliminary data.</text>
</comment>
<dbReference type="Pfam" id="PF04892">
    <property type="entry name" value="VanZ"/>
    <property type="match status" value="1"/>
</dbReference>
<dbReference type="Proteomes" id="UP001579974">
    <property type="component" value="Unassembled WGS sequence"/>
</dbReference>
<sequence length="114" mass="12602">MRALLELSSLTFRLVPHPDWSAFFTLDFQLGNPQWVITKLGHFSGFAIMDLLFLNCLKRGKLAVACSVVFAIGTEILQVPFGRDGRLYDVGIDTLGILCAGTLVALDQAMTKRK</sequence>
<name>A0ABV5AAG0_9BACL</name>
<dbReference type="RefSeq" id="WP_275472612.1">
    <property type="nucleotide sequence ID" value="NZ_CP162940.1"/>
</dbReference>
<keyword evidence="3" id="KW-1185">Reference proteome</keyword>